<evidence type="ECO:0000259" key="3">
    <source>
        <dbReference type="Pfam" id="PF03478"/>
    </source>
</evidence>
<dbReference type="Pfam" id="PF00646">
    <property type="entry name" value="F-box"/>
    <property type="match status" value="1"/>
</dbReference>
<feature type="domain" description="KIB1-4 beta-propeller" evidence="3">
    <location>
        <begin position="80"/>
        <end position="134"/>
    </location>
</feature>
<dbReference type="Pfam" id="PF03478">
    <property type="entry name" value="Beta-prop_KIB1-4"/>
    <property type="match status" value="1"/>
</dbReference>
<reference evidence="4" key="1">
    <citation type="submission" date="2015-07" db="EMBL/GenBank/DDBJ databases">
        <title>Transcriptome Assembly of Anthurium amnicola.</title>
        <authorList>
            <person name="Suzuki J."/>
        </authorList>
    </citation>
    <scope>NUCLEOTIDE SEQUENCE</scope>
</reference>
<dbReference type="SUPFAM" id="SSF81383">
    <property type="entry name" value="F-box domain"/>
    <property type="match status" value="1"/>
</dbReference>
<dbReference type="InterPro" id="IPR001810">
    <property type="entry name" value="F-box_dom"/>
</dbReference>
<dbReference type="InterPro" id="IPR036047">
    <property type="entry name" value="F-box-like_dom_sf"/>
</dbReference>
<evidence type="ECO:0000313" key="4">
    <source>
        <dbReference type="EMBL" id="JAT54701.1"/>
    </source>
</evidence>
<dbReference type="PANTHER" id="PTHR44586">
    <property type="entry name" value="F-BOX DOMAIN CONTAINING PROTEIN, EXPRESSED"/>
    <property type="match status" value="1"/>
</dbReference>
<dbReference type="PANTHER" id="PTHR44586:SF25">
    <property type="entry name" value="(WILD MALAYSIAN BANANA) HYPOTHETICAL PROTEIN"/>
    <property type="match status" value="1"/>
</dbReference>
<sequence>MASPNTSSPDWSNLPADVLVSFLERLPVVDHVHFGAVCASWRSAAARCPGLPKPPSPWLLFRSHDPFGDRIVWDDEACAFLAFPDSKKYSIRLPNVRYRYCIGSSNGWLVVVGDDGELCLLNPISGAVFALPLFAPNPDEADGSWFSCKGGRVFGCSSVDGGFHRRDDPKTFRQAGRRRRRRPFVDGAGGAGSQTRRRGVPQRAGLRPGRRRDGGRL</sequence>
<dbReference type="InterPro" id="IPR005174">
    <property type="entry name" value="KIB1-4_b-propeller"/>
</dbReference>
<dbReference type="Gene3D" id="1.20.1280.50">
    <property type="match status" value="1"/>
</dbReference>
<gene>
    <name evidence="4" type="primary">At1g57790_4</name>
    <name evidence="4" type="ORF">g.124470</name>
</gene>
<organism evidence="4">
    <name type="scientific">Anthurium amnicola</name>
    <dbReference type="NCBI Taxonomy" id="1678845"/>
    <lineage>
        <taxon>Eukaryota</taxon>
        <taxon>Viridiplantae</taxon>
        <taxon>Streptophyta</taxon>
        <taxon>Embryophyta</taxon>
        <taxon>Tracheophyta</taxon>
        <taxon>Spermatophyta</taxon>
        <taxon>Magnoliopsida</taxon>
        <taxon>Liliopsida</taxon>
        <taxon>Araceae</taxon>
        <taxon>Pothoideae</taxon>
        <taxon>Potheae</taxon>
        <taxon>Anthurium</taxon>
    </lineage>
</organism>
<feature type="region of interest" description="Disordered" evidence="1">
    <location>
        <begin position="165"/>
        <end position="217"/>
    </location>
</feature>
<accession>A0A1D1YJ91</accession>
<evidence type="ECO:0000256" key="1">
    <source>
        <dbReference type="SAM" id="MobiDB-lite"/>
    </source>
</evidence>
<proteinExistence type="predicted"/>
<dbReference type="EMBL" id="GDJX01013235">
    <property type="protein sequence ID" value="JAT54701.1"/>
    <property type="molecule type" value="Transcribed_RNA"/>
</dbReference>
<feature type="domain" description="F-box" evidence="2">
    <location>
        <begin position="11"/>
        <end position="48"/>
    </location>
</feature>
<dbReference type="AlphaFoldDB" id="A0A1D1YJ91"/>
<protein>
    <submittedName>
        <fullName evidence="4">F-box/kelch-repeat protein At1g57790</fullName>
    </submittedName>
</protein>
<evidence type="ECO:0000259" key="2">
    <source>
        <dbReference type="Pfam" id="PF00646"/>
    </source>
</evidence>
<name>A0A1D1YJ91_9ARAE</name>